<accession>A0ABU6KDX6</accession>
<protein>
    <submittedName>
        <fullName evidence="2">Helix-turn-helix domain-containing protein</fullName>
    </submittedName>
</protein>
<dbReference type="PROSITE" id="PS50943">
    <property type="entry name" value="HTH_CROC1"/>
    <property type="match status" value="1"/>
</dbReference>
<sequence>MNNNIGNIIKLKRKEKGLTQEELSQEICTPSYLSRIENNQVVPDESILDLLSKKLGISLTKKDTQDADSDVNRRLEDWHIKLLERKNYQENVYELKNLIDQTNNESNTVKFKIIHCRYLLMKGNIKKTTDILRNLACILKPDYTRNYFLYVSVLMIYHHLKEEYDEAISAGLPLVKKKDLESIASDYEIGMIYYNLALSYSKQHQTERCIHYSNIALSIFKDQYFLDRAIDCQLLLGISFNRLGFWEESKNAFLLSERLVTFLPVESQDHYTGIIQNNIGYSLECQGKYKLAISYYEKSLELKRGSKLNTLINLVRSNYNVNDMIKAKEWLYLALDMVNSDSPKKYSIQLQTYHTIFKKEYTDIEEIIKMQQTCTDFFLNTQNWQLLYEYSTLFATIYEKYNLYKRANSMYKLALKANDNKFSRRR</sequence>
<dbReference type="PANTHER" id="PTHR37038">
    <property type="entry name" value="TRANSCRIPTIONAL REGULATOR-RELATED"/>
    <property type="match status" value="1"/>
</dbReference>
<dbReference type="CDD" id="cd00093">
    <property type="entry name" value="HTH_XRE"/>
    <property type="match status" value="1"/>
</dbReference>
<dbReference type="Pfam" id="PF01381">
    <property type="entry name" value="HTH_3"/>
    <property type="match status" value="1"/>
</dbReference>
<evidence type="ECO:0000259" key="1">
    <source>
        <dbReference type="PROSITE" id="PS50943"/>
    </source>
</evidence>
<evidence type="ECO:0000313" key="2">
    <source>
        <dbReference type="EMBL" id="MEC5423523.1"/>
    </source>
</evidence>
<dbReference type="SMART" id="SM00530">
    <property type="entry name" value="HTH_XRE"/>
    <property type="match status" value="1"/>
</dbReference>
<dbReference type="SUPFAM" id="SSF48452">
    <property type="entry name" value="TPR-like"/>
    <property type="match status" value="1"/>
</dbReference>
<dbReference type="PANTHER" id="PTHR37038:SF14">
    <property type="entry name" value="TRANSCRIPTIONAL ACTIVATOR"/>
    <property type="match status" value="1"/>
</dbReference>
<dbReference type="Gene3D" id="1.10.260.40">
    <property type="entry name" value="lambda repressor-like DNA-binding domains"/>
    <property type="match status" value="1"/>
</dbReference>
<proteinExistence type="predicted"/>
<keyword evidence="3" id="KW-1185">Reference proteome</keyword>
<dbReference type="Proteomes" id="UP001335737">
    <property type="component" value="Unassembled WGS sequence"/>
</dbReference>
<dbReference type="InterPro" id="IPR019734">
    <property type="entry name" value="TPR_rpt"/>
</dbReference>
<dbReference type="SUPFAM" id="SSF47413">
    <property type="entry name" value="lambda repressor-like DNA-binding domains"/>
    <property type="match status" value="1"/>
</dbReference>
<name>A0ABU6KDX6_9BACI</name>
<dbReference type="SMART" id="SM00028">
    <property type="entry name" value="TPR"/>
    <property type="match status" value="3"/>
</dbReference>
<dbReference type="RefSeq" id="WP_327607093.1">
    <property type="nucleotide sequence ID" value="NZ_JARZFX010000003.1"/>
</dbReference>
<dbReference type="InterPro" id="IPR001387">
    <property type="entry name" value="Cro/C1-type_HTH"/>
</dbReference>
<dbReference type="Gene3D" id="1.25.40.10">
    <property type="entry name" value="Tetratricopeptide repeat domain"/>
    <property type="match status" value="1"/>
</dbReference>
<reference evidence="2 3" key="1">
    <citation type="journal article" date="2024" name="Int. J. Syst. Evol. Microbiol.">
        <title>Virgibacillus tibetensis sp. nov., isolated from salt lake on the Tibetan Plateau of China.</title>
        <authorList>
            <person name="Phurbu D."/>
            <person name="Liu Z.-X."/>
            <person name="Wang R."/>
            <person name="Zheng Y.-Y."/>
            <person name="Liu H.-C."/>
            <person name="Zhou Y.-G."/>
            <person name="Yu Y.-J."/>
            <person name="Li A.-H."/>
        </authorList>
    </citation>
    <scope>NUCLEOTIDE SEQUENCE [LARGE SCALE GENOMIC DNA]</scope>
    <source>
        <strain evidence="2 3">C22-A2</strain>
    </source>
</reference>
<dbReference type="InterPro" id="IPR010982">
    <property type="entry name" value="Lambda_DNA-bd_dom_sf"/>
</dbReference>
<dbReference type="EMBL" id="JARZFX010000003">
    <property type="protein sequence ID" value="MEC5423523.1"/>
    <property type="molecule type" value="Genomic_DNA"/>
</dbReference>
<dbReference type="InterPro" id="IPR053163">
    <property type="entry name" value="HTH-type_regulator_Rgg"/>
</dbReference>
<evidence type="ECO:0000313" key="3">
    <source>
        <dbReference type="Proteomes" id="UP001335737"/>
    </source>
</evidence>
<gene>
    <name evidence="2" type="ORF">QGM71_08455</name>
</gene>
<comment type="caution">
    <text evidence="2">The sequence shown here is derived from an EMBL/GenBank/DDBJ whole genome shotgun (WGS) entry which is preliminary data.</text>
</comment>
<dbReference type="InterPro" id="IPR011990">
    <property type="entry name" value="TPR-like_helical_dom_sf"/>
</dbReference>
<feature type="domain" description="HTH cro/C1-type" evidence="1">
    <location>
        <begin position="9"/>
        <end position="62"/>
    </location>
</feature>
<organism evidence="2 3">
    <name type="scientific">Virgibacillus tibetensis</name>
    <dbReference type="NCBI Taxonomy" id="3042313"/>
    <lineage>
        <taxon>Bacteria</taxon>
        <taxon>Bacillati</taxon>
        <taxon>Bacillota</taxon>
        <taxon>Bacilli</taxon>
        <taxon>Bacillales</taxon>
        <taxon>Bacillaceae</taxon>
        <taxon>Virgibacillus</taxon>
    </lineage>
</organism>